<dbReference type="PANTHER" id="PTHR19303">
    <property type="entry name" value="TRANSPOSON"/>
    <property type="match status" value="1"/>
</dbReference>
<dbReference type="InterPro" id="IPR006600">
    <property type="entry name" value="HTH_CenpB_DNA-bd_dom"/>
</dbReference>
<evidence type="ECO:0000256" key="2">
    <source>
        <dbReference type="SAM" id="MobiDB-lite"/>
    </source>
</evidence>
<keyword evidence="1" id="KW-0238">DNA-binding</keyword>
<dbReference type="InterPro" id="IPR050863">
    <property type="entry name" value="CenT-Element_Derived"/>
</dbReference>
<dbReference type="EMBL" id="CAGKOT010000056">
    <property type="protein sequence ID" value="CAB5386453.1"/>
    <property type="molecule type" value="Genomic_DNA"/>
</dbReference>
<protein>
    <recommendedName>
        <fullName evidence="3">HTH CENPB-type domain-containing protein</fullName>
    </recommendedName>
</protein>
<dbReference type="GO" id="GO:0003677">
    <property type="term" value="F:DNA binding"/>
    <property type="evidence" value="ECO:0007669"/>
    <property type="project" value="UniProtKB-KW"/>
</dbReference>
<dbReference type="VEuPathDB" id="FungiDB:RhiirFUN_019975"/>
<dbReference type="SMART" id="SM00674">
    <property type="entry name" value="CENPB"/>
    <property type="match status" value="1"/>
</dbReference>
<dbReference type="OrthoDB" id="2421365at2759"/>
<comment type="caution">
    <text evidence="4">The sequence shown here is derived from an EMBL/GenBank/DDBJ whole genome shotgun (WGS) entry which is preliminary data.</text>
</comment>
<dbReference type="GO" id="GO:0005634">
    <property type="term" value="C:nucleus"/>
    <property type="evidence" value="ECO:0007669"/>
    <property type="project" value="TreeGrafter"/>
</dbReference>
<evidence type="ECO:0000259" key="3">
    <source>
        <dbReference type="PROSITE" id="PS51253"/>
    </source>
</evidence>
<dbReference type="Pfam" id="PF03184">
    <property type="entry name" value="DDE_1"/>
    <property type="match status" value="2"/>
</dbReference>
<feature type="compositionally biased region" description="Basic residues" evidence="2">
    <location>
        <begin position="332"/>
        <end position="341"/>
    </location>
</feature>
<feature type="compositionally biased region" description="Low complexity" evidence="2">
    <location>
        <begin position="315"/>
        <end position="331"/>
    </location>
</feature>
<dbReference type="AlphaFoldDB" id="A0A915ZTA3"/>
<accession>A0A915ZTA3</accession>
<dbReference type="Pfam" id="PF03221">
    <property type="entry name" value="HTH_Tnp_Tc5"/>
    <property type="match status" value="1"/>
</dbReference>
<dbReference type="InterPro" id="IPR018247">
    <property type="entry name" value="EF_Hand_1_Ca_BS"/>
</dbReference>
<dbReference type="PANTHER" id="PTHR19303:SF73">
    <property type="entry name" value="PROTEIN PDC2"/>
    <property type="match status" value="1"/>
</dbReference>
<evidence type="ECO:0000313" key="4">
    <source>
        <dbReference type="EMBL" id="CAB5386453.1"/>
    </source>
</evidence>
<evidence type="ECO:0000313" key="5">
    <source>
        <dbReference type="Proteomes" id="UP000684084"/>
    </source>
</evidence>
<feature type="region of interest" description="Disordered" evidence="2">
    <location>
        <begin position="301"/>
        <end position="341"/>
    </location>
</feature>
<dbReference type="PROSITE" id="PS51253">
    <property type="entry name" value="HTH_CENPB"/>
    <property type="match status" value="1"/>
</dbReference>
<evidence type="ECO:0000256" key="1">
    <source>
        <dbReference type="ARBA" id="ARBA00023125"/>
    </source>
</evidence>
<dbReference type="PROSITE" id="PS00018">
    <property type="entry name" value="EF_HAND_1"/>
    <property type="match status" value="1"/>
</dbReference>
<gene>
    <name evidence="4" type="ORF">CHRIB12_LOCUS19697</name>
</gene>
<dbReference type="Proteomes" id="UP000684084">
    <property type="component" value="Unassembled WGS sequence"/>
</dbReference>
<dbReference type="InterPro" id="IPR004875">
    <property type="entry name" value="DDE_SF_endonuclease_dom"/>
</dbReference>
<reference evidence="4" key="1">
    <citation type="submission" date="2020-05" db="EMBL/GenBank/DDBJ databases">
        <authorList>
            <person name="Rincon C."/>
            <person name="Sanders R I."/>
            <person name="Robbins C."/>
            <person name="Chaturvedi A."/>
        </authorList>
    </citation>
    <scope>NUCLEOTIDE SEQUENCE</scope>
    <source>
        <strain evidence="4">CHB12</strain>
    </source>
</reference>
<organism evidence="4 5">
    <name type="scientific">Rhizophagus irregularis</name>
    <dbReference type="NCBI Taxonomy" id="588596"/>
    <lineage>
        <taxon>Eukaryota</taxon>
        <taxon>Fungi</taxon>
        <taxon>Fungi incertae sedis</taxon>
        <taxon>Mucoromycota</taxon>
        <taxon>Glomeromycotina</taxon>
        <taxon>Glomeromycetes</taxon>
        <taxon>Glomerales</taxon>
        <taxon>Glomeraceae</taxon>
        <taxon>Rhizophagus</taxon>
    </lineage>
</organism>
<name>A0A915ZTA3_9GLOM</name>
<dbReference type="VEuPathDB" id="FungiDB:RhiirFUN_004504"/>
<proteinExistence type="predicted"/>
<sequence length="577" mass="66456">MPPIRLEKITRTRTAISIDIKKEICEYMVANPNVNQATVASFFNTKYAGLDIQRTTINKIWKDREKWLAVLSNSQIAHTFRQRPVQYPELDKAMQMWASQAVASGIPLTDGILQQKGIEFAENLNIHDQLKCANGWVYRFKLRNVLQKVNFSGEANSAPIESLPAERVRLRALLAKYDAEDIYNADETGLFFRMEPNQTLSTGAVAGRKKDKSRVSILFCANATGSHKLRPLVIGKSLNPRCFKNFNKSALPVIYRANSKAWMRSDIFVEWLRHLDNYFRTLDRKILLLIDNAGSHFNTIRLEENDDDETTNTGENNSDSEQESNQNQNQKKNQKKNGKNKKMIPNLTNIKLIYLPPNTTAHLQPMDAGIIHSFKAKYKKEFCKHIIRQFDSGIDHIENKLNLKEAIDYIAEGWNNVTQKTIQNCWIKTGILPTYDDDNDGDVDENDLESDLDGDDIEDFLDNLPNSDDIIEYFQMLDHEIPTEENLTDEEIVNLVQFEKEGGNLNDDDEDEDDEIPLVSVKKAVSGLKLFINYFEQQDNSEFNIDDLRIFRKYLRIARTQEFNSKGQSTLDMFFKK</sequence>
<feature type="domain" description="HTH CENPB-type" evidence="3">
    <location>
        <begin position="78"/>
        <end position="150"/>
    </location>
</feature>